<evidence type="ECO:0000313" key="3">
    <source>
        <dbReference type="Proteomes" id="UP000253961"/>
    </source>
</evidence>
<evidence type="ECO:0000256" key="1">
    <source>
        <dbReference type="SAM" id="Phobius"/>
    </source>
</evidence>
<dbReference type="Pfam" id="PF10825">
    <property type="entry name" value="DUF2752"/>
    <property type="match status" value="1"/>
</dbReference>
<name>A0A369PR19_9SPHI</name>
<dbReference type="OrthoDB" id="9815897at2"/>
<keyword evidence="3" id="KW-1185">Reference proteome</keyword>
<feature type="transmembrane region" description="Helical" evidence="1">
    <location>
        <begin position="5"/>
        <end position="22"/>
    </location>
</feature>
<feature type="transmembrane region" description="Helical" evidence="1">
    <location>
        <begin position="98"/>
        <end position="118"/>
    </location>
</feature>
<feature type="transmembrane region" description="Helical" evidence="1">
    <location>
        <begin position="66"/>
        <end position="86"/>
    </location>
</feature>
<sequence length="131" mass="15359">MKFKYTLGLIIFIALSMVYYKFNPEVYNFFPECPFHKLFNLDCPGCGSQRAIHSLLHGDIIQAANYNLLLVMSLPVLIIHFFFKVASYLTKEDHDLKIWYSPVTPKIIFTIVILFWIARNLPYQLFKYLAA</sequence>
<proteinExistence type="predicted"/>
<keyword evidence="1" id="KW-0812">Transmembrane</keyword>
<dbReference type="AlphaFoldDB" id="A0A369PR19"/>
<keyword evidence="1" id="KW-0472">Membrane</keyword>
<comment type="caution">
    <text evidence="2">The sequence shown here is derived from an EMBL/GenBank/DDBJ whole genome shotgun (WGS) entry which is preliminary data.</text>
</comment>
<evidence type="ECO:0000313" key="2">
    <source>
        <dbReference type="EMBL" id="RDC54710.1"/>
    </source>
</evidence>
<protein>
    <submittedName>
        <fullName evidence="2">DUF2752 domain-containing protein</fullName>
    </submittedName>
</protein>
<keyword evidence="1" id="KW-1133">Transmembrane helix</keyword>
<dbReference type="EMBL" id="QPKV01000010">
    <property type="protein sequence ID" value="RDC54710.1"/>
    <property type="molecule type" value="Genomic_DNA"/>
</dbReference>
<dbReference type="RefSeq" id="WP_115404467.1">
    <property type="nucleotide sequence ID" value="NZ_QPKV01000010.1"/>
</dbReference>
<accession>A0A369PR19</accession>
<dbReference type="InterPro" id="IPR021215">
    <property type="entry name" value="DUF2752"/>
</dbReference>
<organism evidence="2 3">
    <name type="scientific">Pedobacter chinensis</name>
    <dbReference type="NCBI Taxonomy" id="2282421"/>
    <lineage>
        <taxon>Bacteria</taxon>
        <taxon>Pseudomonadati</taxon>
        <taxon>Bacteroidota</taxon>
        <taxon>Sphingobacteriia</taxon>
        <taxon>Sphingobacteriales</taxon>
        <taxon>Sphingobacteriaceae</taxon>
        <taxon>Pedobacter</taxon>
    </lineage>
</organism>
<dbReference type="Proteomes" id="UP000253961">
    <property type="component" value="Unassembled WGS sequence"/>
</dbReference>
<gene>
    <name evidence="2" type="ORF">DU508_19580</name>
</gene>
<reference evidence="2 3" key="1">
    <citation type="submission" date="2018-07" db="EMBL/GenBank/DDBJ databases">
        <title>Pedobacter sp. nov., isolated from soil.</title>
        <authorList>
            <person name="Zhou L.Y."/>
            <person name="Du Z.J."/>
        </authorList>
    </citation>
    <scope>NUCLEOTIDE SEQUENCE [LARGE SCALE GENOMIC DNA]</scope>
    <source>
        <strain evidence="2 3">JDX94</strain>
    </source>
</reference>